<evidence type="ECO:0000313" key="3">
    <source>
        <dbReference type="Proteomes" id="UP000271241"/>
    </source>
</evidence>
<dbReference type="GO" id="GO:0016071">
    <property type="term" value="P:mRNA metabolic process"/>
    <property type="evidence" value="ECO:0007669"/>
    <property type="project" value="UniProtKB-ARBA"/>
</dbReference>
<feature type="region of interest" description="Disordered" evidence="1">
    <location>
        <begin position="404"/>
        <end position="434"/>
    </location>
</feature>
<feature type="region of interest" description="Disordered" evidence="1">
    <location>
        <begin position="1"/>
        <end position="141"/>
    </location>
</feature>
<feature type="compositionally biased region" description="Low complexity" evidence="1">
    <location>
        <begin position="257"/>
        <end position="278"/>
    </location>
</feature>
<dbReference type="InterPro" id="IPR028322">
    <property type="entry name" value="PNRC-like_rgn"/>
</dbReference>
<protein>
    <submittedName>
        <fullName evidence="2">Uncharacterized protein</fullName>
    </submittedName>
</protein>
<proteinExistence type="predicted"/>
<keyword evidence="3" id="KW-1185">Reference proteome</keyword>
<name>A0A4P9XW85_9FUNG</name>
<dbReference type="EMBL" id="KZ992446">
    <property type="protein sequence ID" value="RKP10583.1"/>
    <property type="molecule type" value="Genomic_DNA"/>
</dbReference>
<dbReference type="AlphaFoldDB" id="A0A4P9XW85"/>
<reference evidence="3" key="1">
    <citation type="journal article" date="2018" name="Nat. Microbiol.">
        <title>Leveraging single-cell genomics to expand the fungal tree of life.</title>
        <authorList>
            <person name="Ahrendt S.R."/>
            <person name="Quandt C.A."/>
            <person name="Ciobanu D."/>
            <person name="Clum A."/>
            <person name="Salamov A."/>
            <person name="Andreopoulos B."/>
            <person name="Cheng J.F."/>
            <person name="Woyke T."/>
            <person name="Pelin A."/>
            <person name="Henrissat B."/>
            <person name="Reynolds N.K."/>
            <person name="Benny G.L."/>
            <person name="Smith M.E."/>
            <person name="James T.Y."/>
            <person name="Grigoriev I.V."/>
        </authorList>
    </citation>
    <scope>NUCLEOTIDE SEQUENCE [LARGE SCALE GENOMIC DNA]</scope>
    <source>
        <strain evidence="3">RSA 1356</strain>
    </source>
</reference>
<dbReference type="OrthoDB" id="10633646at2759"/>
<feature type="region of interest" description="Disordered" evidence="1">
    <location>
        <begin position="189"/>
        <end position="290"/>
    </location>
</feature>
<evidence type="ECO:0000313" key="2">
    <source>
        <dbReference type="EMBL" id="RKP10583.1"/>
    </source>
</evidence>
<evidence type="ECO:0000256" key="1">
    <source>
        <dbReference type="SAM" id="MobiDB-lite"/>
    </source>
</evidence>
<feature type="compositionally biased region" description="Polar residues" evidence="1">
    <location>
        <begin position="1"/>
        <end position="15"/>
    </location>
</feature>
<feature type="compositionally biased region" description="Low complexity" evidence="1">
    <location>
        <begin position="92"/>
        <end position="108"/>
    </location>
</feature>
<accession>A0A4P9XW85</accession>
<gene>
    <name evidence="2" type="ORF">THASP1DRAFT_21742</name>
</gene>
<dbReference type="Proteomes" id="UP000271241">
    <property type="component" value="Unassembled WGS sequence"/>
</dbReference>
<feature type="compositionally biased region" description="Pro residues" evidence="1">
    <location>
        <begin position="215"/>
        <end position="224"/>
    </location>
</feature>
<sequence>MTRPQANLTTKTTAAKSAGRKNHGSKSDTELTSKKTLSTSAPSDLGSKDGRSVKSTKDGVKRSRARQEKRTTTAPASETAALTEPKTKARSKQPSPSQASPAVAPRPAGHANHAQRKGRRQPQPQQSTTVTAPSKVNKMVSPSPRRVWCIHRDVVVRVPGHHQVMARLGRGATHDFDFACVLTLVPHSRHDSPAHHHASNGNAPSPQKRRGSPNPTAPASPPSRPTRDHAYAGPTFSNSPAASRLPMPDFLLGSADTPSAVPSLSPSSSTTSLHQYSSMPPSPTRASPGIDLGICARESSETPQDDEAALRTRSRELLGLLRGAAGASADEPVMPTAAYPVPYPTGYASQPAALPMAHDPFLVERCAPPAFGFYDALGHPEQTGISWHSGAPAPAMIQSHYQHAPQPHPYMHHQPQPQAMMPPPPQPALPSHASSKSLINDMYSSSLRALLRLDVQA</sequence>
<feature type="compositionally biased region" description="Basic and acidic residues" evidence="1">
    <location>
        <begin position="46"/>
        <end position="71"/>
    </location>
</feature>
<dbReference type="Pfam" id="PF15365">
    <property type="entry name" value="PNRC"/>
    <property type="match status" value="1"/>
</dbReference>
<organism evidence="2 3">
    <name type="scientific">Thamnocephalis sphaerospora</name>
    <dbReference type="NCBI Taxonomy" id="78915"/>
    <lineage>
        <taxon>Eukaryota</taxon>
        <taxon>Fungi</taxon>
        <taxon>Fungi incertae sedis</taxon>
        <taxon>Zoopagomycota</taxon>
        <taxon>Zoopagomycotina</taxon>
        <taxon>Zoopagomycetes</taxon>
        <taxon>Zoopagales</taxon>
        <taxon>Sigmoideomycetaceae</taxon>
        <taxon>Thamnocephalis</taxon>
    </lineage>
</organism>